<accession>A0A1M7Z388</accession>
<reference evidence="8" key="1">
    <citation type="submission" date="2016-12" db="EMBL/GenBank/DDBJ databases">
        <authorList>
            <person name="Rodrigo-Torres L."/>
            <person name="Arahal R.D."/>
            <person name="Lucena T."/>
        </authorList>
    </citation>
    <scope>NUCLEOTIDE SEQUENCE [LARGE SCALE GENOMIC DNA]</scope>
</reference>
<dbReference type="Proteomes" id="UP000184600">
    <property type="component" value="Unassembled WGS sequence"/>
</dbReference>
<dbReference type="Gene3D" id="3.90.550.10">
    <property type="entry name" value="Spore Coat Polysaccharide Biosynthesis Protein SpsA, Chain A"/>
    <property type="match status" value="1"/>
</dbReference>
<evidence type="ECO:0000256" key="2">
    <source>
        <dbReference type="ARBA" id="ARBA00022475"/>
    </source>
</evidence>
<name>A0A1M7Z388_9VIBR</name>
<proteinExistence type="predicted"/>
<dbReference type="SUPFAM" id="SSF53448">
    <property type="entry name" value="Nucleotide-diphospho-sugar transferases"/>
    <property type="match status" value="1"/>
</dbReference>
<feature type="domain" description="Glycosyltransferase 2-like" evidence="6">
    <location>
        <begin position="69"/>
        <end position="159"/>
    </location>
</feature>
<dbReference type="EC" id="2.4.1.-" evidence="7"/>
<dbReference type="InterPro" id="IPR026461">
    <property type="entry name" value="Trfase_2_rSAM/seldom_assoc"/>
</dbReference>
<gene>
    <name evidence="7" type="ORF">VQ7734_04893</name>
</gene>
<keyword evidence="8" id="KW-1185">Reference proteome</keyword>
<dbReference type="AlphaFoldDB" id="A0A1M7Z388"/>
<dbReference type="GO" id="GO:0016757">
    <property type="term" value="F:glycosyltransferase activity"/>
    <property type="evidence" value="ECO:0007669"/>
    <property type="project" value="UniProtKB-KW"/>
</dbReference>
<evidence type="ECO:0000313" key="7">
    <source>
        <dbReference type="EMBL" id="SHO59116.1"/>
    </source>
</evidence>
<organism evidence="7 8">
    <name type="scientific">Vibrio quintilis</name>
    <dbReference type="NCBI Taxonomy" id="1117707"/>
    <lineage>
        <taxon>Bacteria</taxon>
        <taxon>Pseudomonadati</taxon>
        <taxon>Pseudomonadota</taxon>
        <taxon>Gammaproteobacteria</taxon>
        <taxon>Vibrionales</taxon>
        <taxon>Vibrionaceae</taxon>
        <taxon>Vibrio</taxon>
    </lineage>
</organism>
<dbReference type="EMBL" id="FRFG01000097">
    <property type="protein sequence ID" value="SHO59116.1"/>
    <property type="molecule type" value="Genomic_DNA"/>
</dbReference>
<keyword evidence="3 7" id="KW-0328">Glycosyltransferase</keyword>
<evidence type="ECO:0000259" key="6">
    <source>
        <dbReference type="Pfam" id="PF00535"/>
    </source>
</evidence>
<comment type="subcellular location">
    <subcellularLocation>
        <location evidence="1">Cell membrane</location>
    </subcellularLocation>
</comment>
<sequence length="287" mass="32586">MQNSKLTKQVSVCGDRRFLWGRFLWGQTLLFCRFLQGQARENSMNTQTFITESQGSDRAAGKRTRSALSLIVPMLNEAQQLPDLLPHLQVWQANGHEVLLVDGGSEDTSVSLALSAGFRVLHSERGRAKQMNTGAAIASGNILVFLHADTRLPALADQMIIQGLRRQVWGRFDVHLTGQARMLSIVAALMNLRSRLTGIATGDQTMFVDRDVFRAAGGFPEQPLMEDIEMSKRLLRFGRPCCLKVRATTSGRRWQERGVWRTIWLMWRLRWAYWQGVPAEQLAKEYR</sequence>
<dbReference type="PANTHER" id="PTHR43646">
    <property type="entry name" value="GLYCOSYLTRANSFERASE"/>
    <property type="match status" value="1"/>
</dbReference>
<dbReference type="InterPro" id="IPR001173">
    <property type="entry name" value="Glyco_trans_2-like"/>
</dbReference>
<dbReference type="STRING" id="1117707.VQ7734_04893"/>
<evidence type="ECO:0000313" key="8">
    <source>
        <dbReference type="Proteomes" id="UP000184600"/>
    </source>
</evidence>
<evidence type="ECO:0000256" key="4">
    <source>
        <dbReference type="ARBA" id="ARBA00022679"/>
    </source>
</evidence>
<dbReference type="NCBIfam" id="TIGR04283">
    <property type="entry name" value="glyco_like_mftF"/>
    <property type="match status" value="1"/>
</dbReference>
<evidence type="ECO:0000256" key="3">
    <source>
        <dbReference type="ARBA" id="ARBA00022676"/>
    </source>
</evidence>
<keyword evidence="5" id="KW-0472">Membrane</keyword>
<dbReference type="CDD" id="cd02522">
    <property type="entry name" value="GT_2_like_a"/>
    <property type="match status" value="1"/>
</dbReference>
<dbReference type="GO" id="GO:0005886">
    <property type="term" value="C:plasma membrane"/>
    <property type="evidence" value="ECO:0007669"/>
    <property type="project" value="UniProtKB-SubCell"/>
</dbReference>
<dbReference type="InterPro" id="IPR029044">
    <property type="entry name" value="Nucleotide-diphossugar_trans"/>
</dbReference>
<evidence type="ECO:0000256" key="5">
    <source>
        <dbReference type="ARBA" id="ARBA00023136"/>
    </source>
</evidence>
<dbReference type="PANTHER" id="PTHR43646:SF2">
    <property type="entry name" value="GLYCOSYLTRANSFERASE 2-LIKE DOMAIN-CONTAINING PROTEIN"/>
    <property type="match status" value="1"/>
</dbReference>
<keyword evidence="4 7" id="KW-0808">Transferase</keyword>
<evidence type="ECO:0000256" key="1">
    <source>
        <dbReference type="ARBA" id="ARBA00004236"/>
    </source>
</evidence>
<keyword evidence="2" id="KW-1003">Cell membrane</keyword>
<protein>
    <submittedName>
        <fullName evidence="7">PGL/p-HBAD biosynthesis glycosyltransferase/MT3031</fullName>
        <ecNumber evidence="7">2.4.1.-</ecNumber>
    </submittedName>
</protein>
<dbReference type="Pfam" id="PF00535">
    <property type="entry name" value="Glycos_transf_2"/>
    <property type="match status" value="1"/>
</dbReference>